<dbReference type="EMBL" id="CAADRA010006541">
    <property type="protein sequence ID" value="VFT96105.1"/>
    <property type="molecule type" value="Genomic_DNA"/>
</dbReference>
<proteinExistence type="predicted"/>
<organism evidence="3 4">
    <name type="scientific">Aphanomyces stellatus</name>
    <dbReference type="NCBI Taxonomy" id="120398"/>
    <lineage>
        <taxon>Eukaryota</taxon>
        <taxon>Sar</taxon>
        <taxon>Stramenopiles</taxon>
        <taxon>Oomycota</taxon>
        <taxon>Saprolegniomycetes</taxon>
        <taxon>Saprolegniales</taxon>
        <taxon>Verrucalvaceae</taxon>
        <taxon>Aphanomyces</taxon>
    </lineage>
</organism>
<evidence type="ECO:0000313" key="4">
    <source>
        <dbReference type="Proteomes" id="UP000332933"/>
    </source>
</evidence>
<protein>
    <submittedName>
        <fullName evidence="3">Aste57867_19391 protein</fullName>
    </submittedName>
</protein>
<accession>A0A485LCF0</accession>
<evidence type="ECO:0000313" key="3">
    <source>
        <dbReference type="EMBL" id="VFT96105.1"/>
    </source>
</evidence>
<name>A0A485LCF0_9STRA</name>
<reference evidence="2" key="2">
    <citation type="submission" date="2019-06" db="EMBL/GenBank/DDBJ databases">
        <title>Genomics analysis of Aphanomyces spp. identifies a new class of oomycete effector associated with host adaptation.</title>
        <authorList>
            <person name="Gaulin E."/>
        </authorList>
    </citation>
    <scope>NUCLEOTIDE SEQUENCE</scope>
    <source>
        <strain evidence="2">CBS 578.67</strain>
    </source>
</reference>
<dbReference type="EMBL" id="VJMH01006520">
    <property type="protein sequence ID" value="KAF0689119.1"/>
    <property type="molecule type" value="Genomic_DNA"/>
</dbReference>
<evidence type="ECO:0000313" key="2">
    <source>
        <dbReference type="EMBL" id="KAF0689119.1"/>
    </source>
</evidence>
<evidence type="ECO:0000256" key="1">
    <source>
        <dbReference type="SAM" id="Coils"/>
    </source>
</evidence>
<dbReference type="AlphaFoldDB" id="A0A485LCF0"/>
<keyword evidence="4" id="KW-1185">Reference proteome</keyword>
<reference evidence="3 4" key="1">
    <citation type="submission" date="2019-03" db="EMBL/GenBank/DDBJ databases">
        <authorList>
            <person name="Gaulin E."/>
            <person name="Dumas B."/>
        </authorList>
    </citation>
    <scope>NUCLEOTIDE SEQUENCE [LARGE SCALE GENOMIC DNA]</scope>
    <source>
        <strain evidence="3">CBS 568.67</strain>
    </source>
</reference>
<feature type="coiled-coil region" evidence="1">
    <location>
        <begin position="1"/>
        <end position="28"/>
    </location>
</feature>
<keyword evidence="1" id="KW-0175">Coiled coil</keyword>
<dbReference type="Proteomes" id="UP000332933">
    <property type="component" value="Unassembled WGS sequence"/>
</dbReference>
<sequence length="109" mass="12315">MQAMIESLEAKKREIDRLSLALQKEKIEMMAAFRAELPPTLGLIWVDDINLDGNMNFISGSWGDSTMETAWMKCSHCHVMSLTRRSPSQLMGESYTTDDNCKFCGSGFK</sequence>
<dbReference type="OrthoDB" id="80152at2759"/>
<gene>
    <name evidence="3" type="primary">Aste57867_19391</name>
    <name evidence="2" type="ORF">As57867_019327</name>
    <name evidence="3" type="ORF">ASTE57867_19391</name>
</gene>